<dbReference type="InterPro" id="IPR035959">
    <property type="entry name" value="RutC-like_sf"/>
</dbReference>
<name>A0ABP6AQY9_STRLO</name>
<dbReference type="Pfam" id="PF13577">
    <property type="entry name" value="SnoaL_4"/>
    <property type="match status" value="1"/>
</dbReference>
<dbReference type="SUPFAM" id="SSF54427">
    <property type="entry name" value="NTF2-like"/>
    <property type="match status" value="1"/>
</dbReference>
<keyword evidence="3" id="KW-1185">Reference proteome</keyword>
<evidence type="ECO:0000259" key="1">
    <source>
        <dbReference type="Pfam" id="PF13577"/>
    </source>
</evidence>
<dbReference type="InterPro" id="IPR006175">
    <property type="entry name" value="YjgF/YER057c/UK114"/>
</dbReference>
<reference evidence="3" key="1">
    <citation type="journal article" date="2019" name="Int. J. Syst. Evol. Microbiol.">
        <title>The Global Catalogue of Microorganisms (GCM) 10K type strain sequencing project: providing services to taxonomists for standard genome sequencing and annotation.</title>
        <authorList>
            <consortium name="The Broad Institute Genomics Platform"/>
            <consortium name="The Broad Institute Genome Sequencing Center for Infectious Disease"/>
            <person name="Wu L."/>
            <person name="Ma J."/>
        </authorList>
    </citation>
    <scope>NUCLEOTIDE SEQUENCE [LARGE SCALE GENOMIC DNA]</scope>
    <source>
        <strain evidence="3">JCM 4395</strain>
    </source>
</reference>
<dbReference type="EMBL" id="BAAASG010000028">
    <property type="protein sequence ID" value="GAA2520932.1"/>
    <property type="molecule type" value="Genomic_DNA"/>
</dbReference>
<gene>
    <name evidence="2" type="ORF">GCM10010276_84440</name>
</gene>
<dbReference type="CDD" id="cd00531">
    <property type="entry name" value="NTF2_like"/>
    <property type="match status" value="1"/>
</dbReference>
<evidence type="ECO:0000313" key="2">
    <source>
        <dbReference type="EMBL" id="GAA2520932.1"/>
    </source>
</evidence>
<sequence>MDPLQQLLAERACERLILDFVHRLDLGEPASVAELFTEDGWWEWPPPGDGRRSEGREALRKYFGARPADKLSRRVMSNIRTKVTSADTAEATSYFTTYRIEGWTGGMVPAGPPVQVGHYEDTFRRVDGRWLLASRTLHLPFGGPTPHVGRGPLEPVRTDRAPYVPFADGSAPPLSQGVRSGPLLFTSGQGPLDPATGEMPADFGAQARQVLANVEAVVAAAGGDRRSITRCTCYLADRTHFAEFNRVYREFFTDCSPLPARTTVVAWPVREGVLVEVDAVAVVG</sequence>
<dbReference type="Proteomes" id="UP001501777">
    <property type="component" value="Unassembled WGS sequence"/>
</dbReference>
<dbReference type="InterPro" id="IPR037401">
    <property type="entry name" value="SnoaL-like"/>
</dbReference>
<dbReference type="PANTHER" id="PTHR11803:SF39">
    <property type="entry name" value="2-IMINOBUTANOATE_2-IMINOPROPANOATE DEAMINASE"/>
    <property type="match status" value="1"/>
</dbReference>
<proteinExistence type="predicted"/>
<dbReference type="SUPFAM" id="SSF55298">
    <property type="entry name" value="YjgF-like"/>
    <property type="match status" value="1"/>
</dbReference>
<dbReference type="CDD" id="cd00448">
    <property type="entry name" value="YjgF_YER057c_UK114_family"/>
    <property type="match status" value="1"/>
</dbReference>
<feature type="domain" description="SnoaL-like" evidence="1">
    <location>
        <begin position="5"/>
        <end position="136"/>
    </location>
</feature>
<accession>A0ABP6AQY9</accession>
<organism evidence="2 3">
    <name type="scientific">Streptomyces longisporus</name>
    <dbReference type="NCBI Taxonomy" id="1948"/>
    <lineage>
        <taxon>Bacteria</taxon>
        <taxon>Bacillati</taxon>
        <taxon>Actinomycetota</taxon>
        <taxon>Actinomycetes</taxon>
        <taxon>Kitasatosporales</taxon>
        <taxon>Streptomycetaceae</taxon>
        <taxon>Streptomyces</taxon>
    </lineage>
</organism>
<evidence type="ECO:0000313" key="3">
    <source>
        <dbReference type="Proteomes" id="UP001501777"/>
    </source>
</evidence>
<protein>
    <recommendedName>
        <fullName evidence="1">SnoaL-like domain-containing protein</fullName>
    </recommendedName>
</protein>
<dbReference type="PANTHER" id="PTHR11803">
    <property type="entry name" value="2-IMINOBUTANOATE/2-IMINOPROPANOATE DEAMINASE RIDA"/>
    <property type="match status" value="1"/>
</dbReference>
<dbReference type="Gene3D" id="3.30.1330.40">
    <property type="entry name" value="RutC-like"/>
    <property type="match status" value="1"/>
</dbReference>
<dbReference type="InterPro" id="IPR032710">
    <property type="entry name" value="NTF2-like_dom_sf"/>
</dbReference>
<dbReference type="Pfam" id="PF01042">
    <property type="entry name" value="Ribonuc_L-PSP"/>
    <property type="match status" value="1"/>
</dbReference>
<comment type="caution">
    <text evidence="2">The sequence shown here is derived from an EMBL/GenBank/DDBJ whole genome shotgun (WGS) entry which is preliminary data.</text>
</comment>
<dbReference type="Gene3D" id="3.10.450.50">
    <property type="match status" value="1"/>
</dbReference>